<proteinExistence type="predicted"/>
<evidence type="ECO:0000313" key="2">
    <source>
        <dbReference type="Proteomes" id="UP000004095"/>
    </source>
</evidence>
<dbReference type="AlphaFoldDB" id="A1ZM60"/>
<evidence type="ECO:0000313" key="1">
    <source>
        <dbReference type="EMBL" id="EAY28592.1"/>
    </source>
</evidence>
<comment type="caution">
    <text evidence="1">The sequence shown here is derived from an EMBL/GenBank/DDBJ whole genome shotgun (WGS) entry which is preliminary data.</text>
</comment>
<sequence length="119" mass="14462">MVTSPLLKLTEHERKVIADIFFEYTLHEFYYDEHHQRQKKFMRQRAIWINDEQFLEKNKKKKSIQSLVNKKIIVKHLVGYRLFIRPEYLDQLYDLADTAESENHDLILQLTSVWVEPQA</sequence>
<gene>
    <name evidence="1" type="ORF">M23134_04439</name>
</gene>
<reference evidence="1 2" key="1">
    <citation type="submission" date="2007-01" db="EMBL/GenBank/DDBJ databases">
        <authorList>
            <person name="Haygood M."/>
            <person name="Podell S."/>
            <person name="Anderson C."/>
            <person name="Hopkinson B."/>
            <person name="Roe K."/>
            <person name="Barbeau K."/>
            <person name="Gaasterland T."/>
            <person name="Ferriera S."/>
            <person name="Johnson J."/>
            <person name="Kravitz S."/>
            <person name="Beeson K."/>
            <person name="Sutton G."/>
            <person name="Rogers Y.-H."/>
            <person name="Friedman R."/>
            <person name="Frazier M."/>
            <person name="Venter J.C."/>
        </authorList>
    </citation>
    <scope>NUCLEOTIDE SEQUENCE [LARGE SCALE GENOMIC DNA]</scope>
    <source>
        <strain evidence="1 2">ATCC 23134</strain>
    </source>
</reference>
<accession>A1ZM60</accession>
<dbReference type="Proteomes" id="UP000004095">
    <property type="component" value="Unassembled WGS sequence"/>
</dbReference>
<name>A1ZM60_MICM2</name>
<dbReference type="EMBL" id="AAWS01000015">
    <property type="protein sequence ID" value="EAY28592.1"/>
    <property type="molecule type" value="Genomic_DNA"/>
</dbReference>
<keyword evidence="2" id="KW-1185">Reference proteome</keyword>
<protein>
    <submittedName>
        <fullName evidence="1">Uncharacterized protein</fullName>
    </submittedName>
</protein>
<organism evidence="1 2">
    <name type="scientific">Microscilla marina ATCC 23134</name>
    <dbReference type="NCBI Taxonomy" id="313606"/>
    <lineage>
        <taxon>Bacteria</taxon>
        <taxon>Pseudomonadati</taxon>
        <taxon>Bacteroidota</taxon>
        <taxon>Cytophagia</taxon>
        <taxon>Cytophagales</taxon>
        <taxon>Microscillaceae</taxon>
        <taxon>Microscilla</taxon>
    </lineage>
</organism>